<reference evidence="1" key="1">
    <citation type="submission" date="2017-05" db="EMBL/GenBank/DDBJ databases">
        <authorList>
            <person name="Varghese N."/>
            <person name="Submissions S."/>
        </authorList>
    </citation>
    <scope>NUCLEOTIDE SEQUENCE</scope>
    <source>
        <strain evidence="1">LMG 28168</strain>
    </source>
</reference>
<dbReference type="EMBL" id="FXUY01000002">
    <property type="protein sequence ID" value="SMQ30864.1"/>
    <property type="molecule type" value="Genomic_DNA"/>
</dbReference>
<keyword evidence="2" id="KW-1185">Reference proteome</keyword>
<evidence type="ECO:0000313" key="1">
    <source>
        <dbReference type="EMBL" id="SMQ30864.1"/>
    </source>
</evidence>
<comment type="caution">
    <text evidence="1">The sequence shown here is derived from an EMBL/GenBank/DDBJ whole genome shotgun (WGS) entry which is preliminary data.</text>
</comment>
<dbReference type="Proteomes" id="UP001158048">
    <property type="component" value="Unassembled WGS sequence"/>
</dbReference>
<proteinExistence type="predicted"/>
<accession>A0ACD2UEU7</accession>
<name>A0ACD2UEU7_9PSED</name>
<protein>
    <submittedName>
        <fullName evidence="1">Uncharacterized protein</fullName>
    </submittedName>
</protein>
<evidence type="ECO:0000313" key="2">
    <source>
        <dbReference type="Proteomes" id="UP001158048"/>
    </source>
</evidence>
<gene>
    <name evidence="1" type="ORF">SAMN04488483_5761</name>
</gene>
<sequence length="1119" mass="119324">MADDHEKSASDTDPVVTPAAADTDAETDQLLARPTPVFHQPSSSNYALVSPVYFHIEAGESGTFEYQLDDQYSNQRYTGNTNSAGVLFRSVTASSRDGMGHFGFRARIRNEWQNWGFVSFVIAAKPLMTSFQSGDQLGPRPIISGTKDPRASAVVHVFFDDGSKQGVTEPAPGQWRYQHVTDLVPGPHTFSVQYYIPWSGQDSGRTDYRFTVAYAPAQITRPNANDVIREPRPQLSGTGANDGVVVTIYREGGGPSYGETTVRNGTWTVNLSKDLPEGPFVFHAQSSFNGNHVGYSNKVPVTVQLRPTIPEIISPAAASLQATTFTVSGIKGEAGATVFLFKDLGSVQVGQSSVLTGAQWSASVTLPPGPASLVAEQIKNGLESGRSLSRLFKIRPPALTAVSVSYPTLTTAGFSGAGFTGATVEITIVKGPTGATPPPTVSVQGGRWTTTSQNWPIGDYDLKAVQKVSDNAGGWIPSLEYLFKVSSTLPPPTDVTHTVANYTPTFTGRGVTGASVEITDKANGSAVAPPATVTVQGWSSRASQPWAAGSTRTVQVRQKLGNAVSQAVERIINIDHFPAPTDLAYTVVDYTPILTGKGVSGATVQVTDKATGASLAPPAAVTAQGWRAQASSRWEPNTSKVVLLVQKQGALASDPVEMTISVPLLAPEITAVEDDGLSPKISGTCWPGATLSLKYSDSTTGHEPSGSSGTWAFKRDIGFAPDKEHTVTVIQTVAGRASPAATQTFWVSPEKPLITEPDENADTHYDLIVRGTNGFSGATLQLCDAQYGRALGDPKRLTAHGDWFIELKKLDFRKYQIDATQTIAGRESLRSDVRSYFVVLLPPKIDVPAHNQSLARISRFSGTGEPFGQVTLWRENPSEILLDKVPVSGEGKWQAEVALPIGNYTVKARQFFQSHESKDTASRIYKVVPAAPFIESPGRGVHVGRSVVVSGFGYPGDTVTVTLTGSKGTLSGRSPVLGDRSWSLTLEPDQPAGTCDMVAVSSRDGFESAASAAHPVVLGTYLPVIDEPAPGRWVENPLLFVGKGRTGVGRVVTWFDPEQALSAGLAVTAQGWRGEATQTLSPGGHWCRFQQTITDAADGSTLSDWIESDRFDVSSPPED</sequence>
<organism evidence="1 2">
    <name type="scientific">Pseudomonas helmanticensis</name>
    <dbReference type="NCBI Taxonomy" id="1471381"/>
    <lineage>
        <taxon>Bacteria</taxon>
        <taxon>Pseudomonadati</taxon>
        <taxon>Pseudomonadota</taxon>
        <taxon>Gammaproteobacteria</taxon>
        <taxon>Pseudomonadales</taxon>
        <taxon>Pseudomonadaceae</taxon>
        <taxon>Pseudomonas</taxon>
    </lineage>
</organism>